<proteinExistence type="predicted"/>
<organism evidence="12 13">
    <name type="scientific">Desulfonema ishimotonii</name>
    <dbReference type="NCBI Taxonomy" id="45657"/>
    <lineage>
        <taxon>Bacteria</taxon>
        <taxon>Pseudomonadati</taxon>
        <taxon>Thermodesulfobacteriota</taxon>
        <taxon>Desulfobacteria</taxon>
        <taxon>Desulfobacterales</taxon>
        <taxon>Desulfococcaceae</taxon>
        <taxon>Desulfonema</taxon>
    </lineage>
</organism>
<name>A0A401FT21_9BACT</name>
<evidence type="ECO:0000256" key="5">
    <source>
        <dbReference type="ARBA" id="ARBA00022800"/>
    </source>
</evidence>
<feature type="binding site" evidence="10">
    <location>
        <begin position="135"/>
        <end position="139"/>
    </location>
    <ligand>
        <name>GMP</name>
        <dbReference type="ChEBI" id="CHEBI:58115"/>
    </ligand>
</feature>
<evidence type="ECO:0000256" key="4">
    <source>
        <dbReference type="ARBA" id="ARBA00022741"/>
    </source>
</evidence>
<comment type="caution">
    <text evidence="12">The sequence shown here is derived from an EMBL/GenBank/DDBJ whole genome shotgun (WGS) entry which is preliminary data.</text>
</comment>
<feature type="binding site" evidence="11">
    <location>
        <position position="136"/>
    </location>
    <ligand>
        <name>Mn(2+)</name>
        <dbReference type="ChEBI" id="CHEBI:29035"/>
        <label>1</label>
    </ligand>
</feature>
<evidence type="ECO:0000313" key="13">
    <source>
        <dbReference type="Proteomes" id="UP000288096"/>
    </source>
</evidence>
<feature type="binding site" evidence="10">
    <location>
        <begin position="238"/>
        <end position="239"/>
    </location>
    <ligand>
        <name>GMP</name>
        <dbReference type="ChEBI" id="CHEBI:58115"/>
    </ligand>
</feature>
<feature type="binding site" evidence="11">
    <location>
        <position position="238"/>
    </location>
    <ligand>
        <name>Mn(2+)</name>
        <dbReference type="ChEBI" id="CHEBI:29035"/>
        <label>2</label>
    </ligand>
</feature>
<evidence type="ECO:0000256" key="3">
    <source>
        <dbReference type="ARBA" id="ARBA00022723"/>
    </source>
</evidence>
<dbReference type="RefSeq" id="WP_124327566.1">
    <property type="nucleotide sequence ID" value="NZ_BEXT01000001.1"/>
</dbReference>
<dbReference type="PANTHER" id="PTHR11118">
    <property type="entry name" value="RNA-SPLICING LIGASE RTCB HOMOLOG"/>
    <property type="match status" value="1"/>
</dbReference>
<dbReference type="GO" id="GO:0042245">
    <property type="term" value="P:RNA repair"/>
    <property type="evidence" value="ECO:0007669"/>
    <property type="project" value="UniProtKB-KW"/>
</dbReference>
<dbReference type="AlphaFoldDB" id="A0A401FT21"/>
<dbReference type="GO" id="GO:0170057">
    <property type="term" value="F:RNA ligase (GTP) activity"/>
    <property type="evidence" value="ECO:0007669"/>
    <property type="project" value="UniProtKB-EC"/>
</dbReference>
<evidence type="ECO:0000256" key="2">
    <source>
        <dbReference type="ARBA" id="ARBA00022598"/>
    </source>
</evidence>
<evidence type="ECO:0000256" key="7">
    <source>
        <dbReference type="ARBA" id="ARBA00023211"/>
    </source>
</evidence>
<evidence type="ECO:0000256" key="8">
    <source>
        <dbReference type="ARBA" id="ARBA00047746"/>
    </source>
</evidence>
<dbReference type="PANTHER" id="PTHR11118:SF1">
    <property type="entry name" value="RNA-SPLICING LIGASE RTCB HOMOLOG"/>
    <property type="match status" value="1"/>
</dbReference>
<keyword evidence="6 10" id="KW-0342">GTP-binding</keyword>
<dbReference type="NCBIfam" id="NF007153">
    <property type="entry name" value="PRK09588.1"/>
    <property type="match status" value="1"/>
</dbReference>
<dbReference type="NCBIfam" id="TIGR03073">
    <property type="entry name" value="release_rtcB"/>
    <property type="match status" value="1"/>
</dbReference>
<protein>
    <recommendedName>
        <fullName evidence="1">3'-phosphate/5'-hydroxy nucleic acid ligase</fullName>
        <ecNumber evidence="1">6.5.1.8</ecNumber>
    </recommendedName>
</protein>
<comment type="catalytic activity">
    <reaction evidence="8">
        <text>a 3'-end 3'-phospho-ribonucleotide-RNA + a 5'-end dephospho-ribonucleoside-RNA + GTP = a ribonucleotidyl-ribonucleotide-RNA + GMP + diphosphate</text>
        <dbReference type="Rhea" id="RHEA:68076"/>
        <dbReference type="Rhea" id="RHEA-COMP:10463"/>
        <dbReference type="Rhea" id="RHEA-COMP:13936"/>
        <dbReference type="Rhea" id="RHEA-COMP:17355"/>
        <dbReference type="ChEBI" id="CHEBI:33019"/>
        <dbReference type="ChEBI" id="CHEBI:37565"/>
        <dbReference type="ChEBI" id="CHEBI:58115"/>
        <dbReference type="ChEBI" id="CHEBI:83062"/>
        <dbReference type="ChEBI" id="CHEBI:138284"/>
        <dbReference type="ChEBI" id="CHEBI:173118"/>
        <dbReference type="EC" id="6.5.1.8"/>
    </reaction>
</comment>
<sequence>MIIISKENPVIRLFTEHKNRIEGDALHQLKKSAELPGMQTAVGMPDLHPGNGGPVGAAFITHGIFYPHLIGSDVGCGMGLWQTNLRKNKVKRDKWARKLSGFETPWEGDAGEWLTGYNLNPSQFENALGTIGGGNHFAELQTVEKISDPEAFGALGLDKKHLMVLVHSGSRGLGASILRHHTDKHGAGGLEDNTDDATDYLKAHDEAIQWAEANRALIAHRFISALGTIGERVLDLSHNAVSRIQHDGQTLWLHRKGAAPSDRGPVIIPGTRGSLTYLVRPLKDQSANAWSLAHGAGRKWNRGSVRARLKSRYTPASLSQTDMGSLVICEDRDLLYEEAPQAYKNIDGIIRDMEASGLIRQVATFRPLITYKVRKNR</sequence>
<dbReference type="OrthoDB" id="9802323at2"/>
<dbReference type="GO" id="GO:0046872">
    <property type="term" value="F:metal ion binding"/>
    <property type="evidence" value="ECO:0007669"/>
    <property type="project" value="UniProtKB-KW"/>
</dbReference>
<dbReference type="EC" id="6.5.1.8" evidence="1"/>
<comment type="cofactor">
    <cofactor evidence="11">
        <name>Mn(2+)</name>
        <dbReference type="ChEBI" id="CHEBI:29035"/>
    </cofactor>
    <text evidence="11">Binds 2 manganese ions per subunit.</text>
</comment>
<accession>A0A401FT21</accession>
<dbReference type="InterPro" id="IPR001233">
    <property type="entry name" value="RtcB"/>
</dbReference>
<dbReference type="InterPro" id="IPR017510">
    <property type="entry name" value="RtcB2"/>
</dbReference>
<dbReference type="Gene3D" id="3.90.1860.10">
    <property type="entry name" value="tRNA-splicing ligase RtcB"/>
    <property type="match status" value="1"/>
</dbReference>
<evidence type="ECO:0000256" key="9">
    <source>
        <dbReference type="PIRSR" id="PIRSR601233-1"/>
    </source>
</evidence>
<dbReference type="GO" id="GO:0006396">
    <property type="term" value="P:RNA processing"/>
    <property type="evidence" value="ECO:0007669"/>
    <property type="project" value="InterPro"/>
</dbReference>
<dbReference type="GO" id="GO:0003972">
    <property type="term" value="F:RNA ligase (ATP) activity"/>
    <property type="evidence" value="ECO:0007669"/>
    <property type="project" value="TreeGrafter"/>
</dbReference>
<keyword evidence="7 11" id="KW-0464">Manganese</keyword>
<keyword evidence="5" id="KW-0692">RNA repair</keyword>
<evidence type="ECO:0000313" key="12">
    <source>
        <dbReference type="EMBL" id="GBC60115.1"/>
    </source>
</evidence>
<reference evidence="13" key="2">
    <citation type="submission" date="2019-01" db="EMBL/GenBank/DDBJ databases">
        <title>Genome sequence of Desulfonema ishimotonii strain Tokyo 01.</title>
        <authorList>
            <person name="Fukui M."/>
        </authorList>
    </citation>
    <scope>NUCLEOTIDE SEQUENCE [LARGE SCALE GENOMIC DNA]</scope>
    <source>
        <strain evidence="13">Tokyo 01</strain>
    </source>
</reference>
<gene>
    <name evidence="12" type="ORF">DENIS_1060</name>
</gene>
<evidence type="ECO:0000256" key="10">
    <source>
        <dbReference type="PIRSR" id="PIRSR601233-2"/>
    </source>
</evidence>
<feature type="binding site" evidence="10">
    <location>
        <position position="372"/>
    </location>
    <ligand>
        <name>GMP</name>
        <dbReference type="ChEBI" id="CHEBI:58115"/>
    </ligand>
</feature>
<dbReference type="SUPFAM" id="SSF103365">
    <property type="entry name" value="Hypothetical protein PH1602"/>
    <property type="match status" value="1"/>
</dbReference>
<dbReference type="EMBL" id="BEXT01000001">
    <property type="protein sequence ID" value="GBC60115.1"/>
    <property type="molecule type" value="Genomic_DNA"/>
</dbReference>
<evidence type="ECO:0000256" key="6">
    <source>
        <dbReference type="ARBA" id="ARBA00023134"/>
    </source>
</evidence>
<feature type="binding site" evidence="10">
    <location>
        <begin position="294"/>
        <end position="297"/>
    </location>
    <ligand>
        <name>GMP</name>
        <dbReference type="ChEBI" id="CHEBI:58115"/>
    </ligand>
</feature>
<reference evidence="13" key="1">
    <citation type="submission" date="2017-11" db="EMBL/GenBank/DDBJ databases">
        <authorList>
            <person name="Watanabe M."/>
            <person name="Kojima H."/>
        </authorList>
    </citation>
    <scope>NUCLEOTIDE SEQUENCE [LARGE SCALE GENOMIC DNA]</scope>
    <source>
        <strain evidence="13">Tokyo 01</strain>
    </source>
</reference>
<dbReference type="GO" id="GO:0005525">
    <property type="term" value="F:GTP binding"/>
    <property type="evidence" value="ECO:0007669"/>
    <property type="project" value="UniProtKB-KW"/>
</dbReference>
<keyword evidence="4 10" id="KW-0547">Nucleotide-binding</keyword>
<dbReference type="Pfam" id="PF01139">
    <property type="entry name" value="RtcB"/>
    <property type="match status" value="2"/>
</dbReference>
<dbReference type="InterPro" id="IPR036025">
    <property type="entry name" value="RtcB-like_sf"/>
</dbReference>
<evidence type="ECO:0000256" key="11">
    <source>
        <dbReference type="PIRSR" id="PIRSR601233-3"/>
    </source>
</evidence>
<feature type="binding site" evidence="11">
    <location>
        <position position="73"/>
    </location>
    <ligand>
        <name>Mn(2+)</name>
        <dbReference type="ChEBI" id="CHEBI:29035"/>
        <label>1</label>
    </ligand>
</feature>
<keyword evidence="2 12" id="KW-0436">Ligase</keyword>
<evidence type="ECO:0000256" key="1">
    <source>
        <dbReference type="ARBA" id="ARBA00012726"/>
    </source>
</evidence>
<keyword evidence="3 11" id="KW-0479">Metal-binding</keyword>
<keyword evidence="13" id="KW-1185">Reference proteome</keyword>
<feature type="active site" description="GMP-histidine intermediate" evidence="9">
    <location>
        <position position="294"/>
    </location>
</feature>
<dbReference type="Proteomes" id="UP000288096">
    <property type="component" value="Unassembled WGS sequence"/>
</dbReference>
<feature type="binding site" evidence="11">
    <location>
        <position position="167"/>
    </location>
    <ligand>
        <name>Mn(2+)</name>
        <dbReference type="ChEBI" id="CHEBI:29035"/>
        <label>2</label>
    </ligand>
</feature>